<dbReference type="InterPro" id="IPR012890">
    <property type="entry name" value="GCFC2-like"/>
</dbReference>
<organism evidence="6 7">
    <name type="scientific">Polysphondylium violaceum</name>
    <dbReference type="NCBI Taxonomy" id="133409"/>
    <lineage>
        <taxon>Eukaryota</taxon>
        <taxon>Amoebozoa</taxon>
        <taxon>Evosea</taxon>
        <taxon>Eumycetozoa</taxon>
        <taxon>Dictyostelia</taxon>
        <taxon>Dictyosteliales</taxon>
        <taxon>Dictyosteliaceae</taxon>
        <taxon>Polysphondylium</taxon>
    </lineage>
</organism>
<reference evidence="6" key="1">
    <citation type="submission" date="2020-01" db="EMBL/GenBank/DDBJ databases">
        <title>Development of genomics and gene disruption for Polysphondylium violaceum indicates a role for the polyketide synthase stlB in stalk morphogenesis.</title>
        <authorList>
            <person name="Narita B."/>
            <person name="Kawabe Y."/>
            <person name="Kin K."/>
            <person name="Saito T."/>
            <person name="Gibbs R."/>
            <person name="Kuspa A."/>
            <person name="Muzny D."/>
            <person name="Queller D."/>
            <person name="Richards S."/>
            <person name="Strassman J."/>
            <person name="Sucgang R."/>
            <person name="Worley K."/>
            <person name="Schaap P."/>
        </authorList>
    </citation>
    <scope>NUCLEOTIDE SEQUENCE</scope>
    <source>
        <strain evidence="6">QSvi11</strain>
    </source>
</reference>
<evidence type="ECO:0000313" key="6">
    <source>
        <dbReference type="EMBL" id="KAF2078017.1"/>
    </source>
</evidence>
<feature type="compositionally biased region" description="Low complexity" evidence="4">
    <location>
        <begin position="25"/>
        <end position="54"/>
    </location>
</feature>
<keyword evidence="7" id="KW-1185">Reference proteome</keyword>
<comment type="similarity">
    <text evidence="2">Belongs to the GCF family.</text>
</comment>
<comment type="caution">
    <text evidence="6">The sequence shown here is derived from an EMBL/GenBank/DDBJ whole genome shotgun (WGS) entry which is preliminary data.</text>
</comment>
<dbReference type="Pfam" id="PF15458">
    <property type="entry name" value="NTR2"/>
    <property type="match status" value="1"/>
</dbReference>
<dbReference type="Proteomes" id="UP000695562">
    <property type="component" value="Unassembled WGS sequence"/>
</dbReference>
<dbReference type="InterPro" id="IPR028211">
    <property type="entry name" value="Ntr2"/>
</dbReference>
<evidence type="ECO:0000256" key="1">
    <source>
        <dbReference type="ARBA" id="ARBA00004123"/>
    </source>
</evidence>
<evidence type="ECO:0000256" key="3">
    <source>
        <dbReference type="ARBA" id="ARBA00023242"/>
    </source>
</evidence>
<name>A0A8J4V8P5_9MYCE</name>
<feature type="compositionally biased region" description="Basic and acidic residues" evidence="4">
    <location>
        <begin position="230"/>
        <end position="251"/>
    </location>
</feature>
<protein>
    <recommendedName>
        <fullName evidence="5">GCF C-terminal domain-containing protein</fullName>
    </recommendedName>
</protein>
<keyword evidence="3" id="KW-0539">Nucleus</keyword>
<dbReference type="InterPro" id="IPR022783">
    <property type="entry name" value="GCFC_dom"/>
</dbReference>
<gene>
    <name evidence="6" type="ORF">CYY_000655</name>
</gene>
<feature type="region of interest" description="Disordered" evidence="4">
    <location>
        <begin position="81"/>
        <end position="327"/>
    </location>
</feature>
<dbReference type="PANTHER" id="PTHR12214:SF0">
    <property type="entry name" value="LD29489P"/>
    <property type="match status" value="1"/>
</dbReference>
<feature type="compositionally biased region" description="Polar residues" evidence="4">
    <location>
        <begin position="55"/>
        <end position="67"/>
    </location>
</feature>
<feature type="compositionally biased region" description="Polar residues" evidence="4">
    <location>
        <begin position="213"/>
        <end position="229"/>
    </location>
</feature>
<feature type="domain" description="GCF C-terminal" evidence="5">
    <location>
        <begin position="609"/>
        <end position="749"/>
    </location>
</feature>
<evidence type="ECO:0000259" key="5">
    <source>
        <dbReference type="Pfam" id="PF07842"/>
    </source>
</evidence>
<dbReference type="GO" id="GO:0000390">
    <property type="term" value="P:spliceosomal complex disassembly"/>
    <property type="evidence" value="ECO:0007669"/>
    <property type="project" value="InterPro"/>
</dbReference>
<feature type="compositionally biased region" description="Polar residues" evidence="4">
    <location>
        <begin position="156"/>
        <end position="167"/>
    </location>
</feature>
<dbReference type="GO" id="GO:0071008">
    <property type="term" value="C:U2-type post-mRNA release spliceosomal complex"/>
    <property type="evidence" value="ECO:0007669"/>
    <property type="project" value="InterPro"/>
</dbReference>
<dbReference type="AlphaFoldDB" id="A0A8J4V8P5"/>
<dbReference type="GO" id="GO:0003677">
    <property type="term" value="F:DNA binding"/>
    <property type="evidence" value="ECO:0007669"/>
    <property type="project" value="InterPro"/>
</dbReference>
<sequence length="879" mass="100075">MFPQSKQKQRQIRKKTASAEEDQYTATATASVDNTNTDTNTNTGTNTDTSTNITVQENKNIVDQGNSNEDDQVYIKPIIQRKQASSAKKGANVFSSKKATLGGAKSSISTPPSLLSFGEDEGDGAGGGAVDPFSSIKHNPLSTNDSRSTTTTATAKSLQNESMTSYSAEALEELKKSTRSKPQSQRSIVSPAGDKMDIDYQQYKDDDDENGDTAENNVSSVYVPSNEQIKNAKEKRQRVRDGKWQKEDNVSRNDNFISLTSTDKDEQEQENSRLVREEDDDEEDHMITGDDSKPSNTIKFGGSDNRKYITPQKPVSHIDTDDDEEEDEETMRWRLEQIKKGGGMKDSSTSSIEFQKKKYQQSLLIEAPKPFYKSSTALVTPSSQDHDIVHHSQPSFIDSLIKDLNGILVSLSEVEFNHKAEYEKVEEALKDSKEFIATMEVSQQLNQDQYVDYDELNTYASNMVDCLGEKVPILEQLQERYLDLEKDMAHDLRKQTLDEINDEINDIDKQKQQSSAAPTEVDEFGRDRGHYNNASRNKRLEISRRKRQEKRANNSGTRNYNTDPEGMSSDEETLYDTEEQEYILDQQQKVLESARALLLDVDPNYSEISNIKEKFEHWKSKDYKSYTQTQMAYIMPSIFAPFIRLEMIDWNPLSGTNFDSMKWYLELSNYGINSSVTLDENDPDPNLIPKLVEKIVIPRIETYVTFIWNPLSRKQSNHLFSIIQEVIIYLDIGDSSIKYLLSQVLYSLQHSQSNLIVPLFLNTENNNDQEMFSIRMLCRCIKALRLSALWAGLVPSQALLDLCFKDIINNKILPFLSIKATSNANQALFYTTMMCDAIKNLYQLKPSDKHKETLSFYLTQLSKSVGPSFPRDSFKHFFI</sequence>
<feature type="compositionally biased region" description="Polar residues" evidence="4">
    <location>
        <begin position="553"/>
        <end position="562"/>
    </location>
</feature>
<feature type="compositionally biased region" description="Polar residues" evidence="4">
    <location>
        <begin position="252"/>
        <end position="261"/>
    </location>
</feature>
<dbReference type="Pfam" id="PF07842">
    <property type="entry name" value="GCFC"/>
    <property type="match status" value="1"/>
</dbReference>
<evidence type="ECO:0000256" key="2">
    <source>
        <dbReference type="ARBA" id="ARBA00010801"/>
    </source>
</evidence>
<feature type="compositionally biased region" description="Basic residues" evidence="4">
    <location>
        <begin position="7"/>
        <end position="16"/>
    </location>
</feature>
<dbReference type="PANTHER" id="PTHR12214">
    <property type="entry name" value="GC-RICH SEQUENCE DNA-BINDING FACTOR"/>
    <property type="match status" value="1"/>
</dbReference>
<feature type="region of interest" description="Disordered" evidence="4">
    <location>
        <begin position="1"/>
        <end position="69"/>
    </location>
</feature>
<evidence type="ECO:0000313" key="7">
    <source>
        <dbReference type="Proteomes" id="UP000695562"/>
    </source>
</evidence>
<accession>A0A8J4V8P5</accession>
<dbReference type="EMBL" id="AJWJ01000013">
    <property type="protein sequence ID" value="KAF2078017.1"/>
    <property type="molecule type" value="Genomic_DNA"/>
</dbReference>
<feature type="compositionally biased region" description="Polar residues" evidence="4">
    <location>
        <begin position="136"/>
        <end position="148"/>
    </location>
</feature>
<comment type="subcellular location">
    <subcellularLocation>
        <location evidence="1">Nucleus</location>
    </subcellularLocation>
</comment>
<evidence type="ECO:0000256" key="4">
    <source>
        <dbReference type="SAM" id="MobiDB-lite"/>
    </source>
</evidence>
<dbReference type="OrthoDB" id="429427at2759"/>
<proteinExistence type="inferred from homology"/>
<feature type="compositionally biased region" description="Basic and acidic residues" evidence="4">
    <location>
        <begin position="194"/>
        <end position="204"/>
    </location>
</feature>
<feature type="region of interest" description="Disordered" evidence="4">
    <location>
        <begin position="506"/>
        <end position="571"/>
    </location>
</feature>